<dbReference type="EMBL" id="BEGY01000002">
    <property type="protein sequence ID" value="GAX73016.1"/>
    <property type="molecule type" value="Genomic_DNA"/>
</dbReference>
<feature type="compositionally biased region" description="Polar residues" evidence="1">
    <location>
        <begin position="27"/>
        <end position="36"/>
    </location>
</feature>
<dbReference type="AlphaFoldDB" id="A0A250WQP0"/>
<evidence type="ECO:0000313" key="3">
    <source>
        <dbReference type="EMBL" id="GAX73016.1"/>
    </source>
</evidence>
<feature type="region of interest" description="Disordered" evidence="1">
    <location>
        <begin position="1"/>
        <end position="87"/>
    </location>
</feature>
<feature type="compositionally biased region" description="Basic and acidic residues" evidence="1">
    <location>
        <begin position="64"/>
        <end position="78"/>
    </location>
</feature>
<evidence type="ECO:0000313" key="4">
    <source>
        <dbReference type="Proteomes" id="UP000232323"/>
    </source>
</evidence>
<dbReference type="GO" id="GO:0000460">
    <property type="term" value="P:maturation of 5.8S rRNA"/>
    <property type="evidence" value="ECO:0007669"/>
    <property type="project" value="TreeGrafter"/>
</dbReference>
<evidence type="ECO:0000256" key="1">
    <source>
        <dbReference type="SAM" id="MobiDB-lite"/>
    </source>
</evidence>
<dbReference type="InterPro" id="IPR044281">
    <property type="entry name" value="IMP4/RPF1"/>
</dbReference>
<dbReference type="PANTHER" id="PTHR22734:SF3">
    <property type="entry name" value="RIBOSOME PRODUCTION FACTOR 1"/>
    <property type="match status" value="1"/>
</dbReference>
<dbReference type="Pfam" id="PF04427">
    <property type="entry name" value="Brix"/>
    <property type="match status" value="1"/>
</dbReference>
<proteinExistence type="predicted"/>
<dbReference type="OrthoDB" id="10253204at2759"/>
<dbReference type="Proteomes" id="UP000232323">
    <property type="component" value="Unassembled WGS sequence"/>
</dbReference>
<dbReference type="InterPro" id="IPR007109">
    <property type="entry name" value="Brix"/>
</dbReference>
<dbReference type="GO" id="GO:0000470">
    <property type="term" value="P:maturation of LSU-rRNA"/>
    <property type="evidence" value="ECO:0007669"/>
    <property type="project" value="TreeGrafter"/>
</dbReference>
<name>A0A250WQP0_9CHLO</name>
<dbReference type="FunFam" id="3.40.50.10480:FF:000004">
    <property type="entry name" value="Ribosome production factor 1"/>
    <property type="match status" value="1"/>
</dbReference>
<keyword evidence="4" id="KW-1185">Reference proteome</keyword>
<dbReference type="GO" id="GO:0030687">
    <property type="term" value="C:preribosome, large subunit precursor"/>
    <property type="evidence" value="ECO:0007669"/>
    <property type="project" value="TreeGrafter"/>
</dbReference>
<feature type="compositionally biased region" description="Basic residues" evidence="1">
    <location>
        <begin position="46"/>
        <end position="63"/>
    </location>
</feature>
<accession>A0A250WQP0</accession>
<organism evidence="3 4">
    <name type="scientific">Chlamydomonas eustigma</name>
    <dbReference type="NCBI Taxonomy" id="1157962"/>
    <lineage>
        <taxon>Eukaryota</taxon>
        <taxon>Viridiplantae</taxon>
        <taxon>Chlorophyta</taxon>
        <taxon>core chlorophytes</taxon>
        <taxon>Chlorophyceae</taxon>
        <taxon>CS clade</taxon>
        <taxon>Chlamydomonadales</taxon>
        <taxon>Chlamydomonadaceae</taxon>
        <taxon>Chlamydomonas</taxon>
    </lineage>
</organism>
<sequence length="340" mass="39783">MIRKGSREDDDDTSMPGPSGKGEGPSIGQQTSIIKNKQSRGELYAKLKHKQKKTKKAERKKRQKESEQAEKEGLEPPPKRIPKTIENTREKDETMVADDDDEVLADEEEDEFAAHFQNERPPNVLITTCYKPSKVMYTFLSEMLEVFPCAQYYKRAGFPLKKIVKFAANREYTDLVVFNEDRKEINAMLVVHLPDGPTARFRLSNLRLGKDIKGHGRATEHKPELILNNFNTRLGRRVGRMFASLFCQDPNFKGRRAVTFHNQRDFIFFRHHRYIFEEKENKSKMREGPKKVVQARLQELGPRFTLKLEAIQRGTFDSRQGEFEWVHKKDMDTSRRRFFL</sequence>
<dbReference type="GO" id="GO:0042134">
    <property type="term" value="F:rRNA primary transcript binding"/>
    <property type="evidence" value="ECO:0007669"/>
    <property type="project" value="InterPro"/>
</dbReference>
<dbReference type="SMART" id="SM00879">
    <property type="entry name" value="Brix"/>
    <property type="match status" value="1"/>
</dbReference>
<comment type="caution">
    <text evidence="3">The sequence shown here is derived from an EMBL/GenBank/DDBJ whole genome shotgun (WGS) entry which is preliminary data.</text>
</comment>
<dbReference type="Gene3D" id="3.40.50.10480">
    <property type="entry name" value="Probable brix-domain ribosomal biogenesis protein"/>
    <property type="match status" value="1"/>
</dbReference>
<reference evidence="3 4" key="1">
    <citation type="submission" date="2017-08" db="EMBL/GenBank/DDBJ databases">
        <title>Acidophilic green algal genome provides insights into adaptation to an acidic environment.</title>
        <authorList>
            <person name="Hirooka S."/>
            <person name="Hirose Y."/>
            <person name="Kanesaki Y."/>
            <person name="Higuchi S."/>
            <person name="Fujiwara T."/>
            <person name="Onuma R."/>
            <person name="Era A."/>
            <person name="Ohbayashi R."/>
            <person name="Uzuka A."/>
            <person name="Nozaki H."/>
            <person name="Yoshikawa H."/>
            <person name="Miyagishima S.Y."/>
        </authorList>
    </citation>
    <scope>NUCLEOTIDE SEQUENCE [LARGE SCALE GENOMIC DNA]</scope>
    <source>
        <strain evidence="3 4">NIES-2499</strain>
    </source>
</reference>
<dbReference type="STRING" id="1157962.A0A250WQP0"/>
<evidence type="ECO:0000259" key="2">
    <source>
        <dbReference type="PROSITE" id="PS50833"/>
    </source>
</evidence>
<dbReference type="PROSITE" id="PS50833">
    <property type="entry name" value="BRIX"/>
    <property type="match status" value="1"/>
</dbReference>
<feature type="domain" description="Brix" evidence="2">
    <location>
        <begin position="122"/>
        <end position="317"/>
    </location>
</feature>
<dbReference type="PANTHER" id="PTHR22734">
    <property type="entry name" value="U3 SMALL NUCLEOLAR RIBONUCLEOPROTEIN PROTEIN IMP4"/>
    <property type="match status" value="1"/>
</dbReference>
<gene>
    <name evidence="3" type="ORF">CEUSTIGMA_g468.t1</name>
</gene>
<protein>
    <recommendedName>
        <fullName evidence="2">Brix domain-containing protein</fullName>
    </recommendedName>
</protein>
<dbReference type="GO" id="GO:0005730">
    <property type="term" value="C:nucleolus"/>
    <property type="evidence" value="ECO:0007669"/>
    <property type="project" value="TreeGrafter"/>
</dbReference>
<dbReference type="SUPFAM" id="SSF52954">
    <property type="entry name" value="Class II aaRS ABD-related"/>
    <property type="match status" value="1"/>
</dbReference>